<dbReference type="PROSITE" id="PS01129">
    <property type="entry name" value="PSI_RLU"/>
    <property type="match status" value="1"/>
</dbReference>
<evidence type="ECO:0000313" key="5">
    <source>
        <dbReference type="Proteomes" id="UP000295493"/>
    </source>
</evidence>
<dbReference type="Proteomes" id="UP000295493">
    <property type="component" value="Unassembled WGS sequence"/>
</dbReference>
<evidence type="ECO:0000313" key="4">
    <source>
        <dbReference type="EMBL" id="TDN80745.1"/>
    </source>
</evidence>
<dbReference type="Pfam" id="PF00849">
    <property type="entry name" value="PseudoU_synth_2"/>
    <property type="match status" value="1"/>
</dbReference>
<dbReference type="AlphaFoldDB" id="A0A4R6FJL4"/>
<dbReference type="GO" id="GO:0000455">
    <property type="term" value="P:enzyme-directed rRNA pseudouridine synthesis"/>
    <property type="evidence" value="ECO:0007669"/>
    <property type="project" value="TreeGrafter"/>
</dbReference>
<comment type="caution">
    <text evidence="4">The sequence shown here is derived from an EMBL/GenBank/DDBJ whole genome shotgun (WGS) entry which is preliminary data.</text>
</comment>
<reference evidence="4 5" key="1">
    <citation type="submission" date="2019-03" db="EMBL/GenBank/DDBJ databases">
        <title>Genomic Encyclopedia of Type Strains, Phase IV (KMG-IV): sequencing the most valuable type-strain genomes for metagenomic binning, comparative biology and taxonomic classification.</title>
        <authorList>
            <person name="Goeker M."/>
        </authorList>
    </citation>
    <scope>NUCLEOTIDE SEQUENCE [LARGE SCALE GENOMIC DNA]</scope>
    <source>
        <strain evidence="4 5">DSM 25059</strain>
    </source>
</reference>
<feature type="domain" description="Pseudouridine synthase RsuA/RluA-like" evidence="3">
    <location>
        <begin position="14"/>
        <end position="161"/>
    </location>
</feature>
<dbReference type="GO" id="GO:0140098">
    <property type="term" value="F:catalytic activity, acting on RNA"/>
    <property type="evidence" value="ECO:0007669"/>
    <property type="project" value="UniProtKB-ARBA"/>
</dbReference>
<dbReference type="CDD" id="cd02869">
    <property type="entry name" value="PseudoU_synth_RluA_like"/>
    <property type="match status" value="1"/>
</dbReference>
<dbReference type="GO" id="GO:0003723">
    <property type="term" value="F:RNA binding"/>
    <property type="evidence" value="ECO:0007669"/>
    <property type="project" value="InterPro"/>
</dbReference>
<dbReference type="InterPro" id="IPR020103">
    <property type="entry name" value="PsdUridine_synth_cat_dom_sf"/>
</dbReference>
<dbReference type="Gene3D" id="3.30.2350.10">
    <property type="entry name" value="Pseudouridine synthase"/>
    <property type="match status" value="1"/>
</dbReference>
<gene>
    <name evidence="4" type="ORF">EV664_109135</name>
</gene>
<organism evidence="4 5">
    <name type="scientific">Stakelama pacifica</name>
    <dbReference type="NCBI Taxonomy" id="517720"/>
    <lineage>
        <taxon>Bacteria</taxon>
        <taxon>Pseudomonadati</taxon>
        <taxon>Pseudomonadota</taxon>
        <taxon>Alphaproteobacteria</taxon>
        <taxon>Sphingomonadales</taxon>
        <taxon>Sphingomonadaceae</taxon>
        <taxon>Stakelama</taxon>
    </lineage>
</organism>
<keyword evidence="2" id="KW-0413">Isomerase</keyword>
<dbReference type="OrthoDB" id="9807829at2"/>
<comment type="similarity">
    <text evidence="1">Belongs to the pseudouridine synthase RluA family.</text>
</comment>
<dbReference type="GO" id="GO:0009982">
    <property type="term" value="F:pseudouridine synthase activity"/>
    <property type="evidence" value="ECO:0007669"/>
    <property type="project" value="InterPro"/>
</dbReference>
<accession>A0A4R6FJL4</accession>
<protein>
    <submittedName>
        <fullName evidence="4">tRNA pseudouridine32 synthase/23S rRNA pseudouridine746 synthase</fullName>
    </submittedName>
</protein>
<dbReference type="PANTHER" id="PTHR21600:SF44">
    <property type="entry name" value="RIBOSOMAL LARGE SUBUNIT PSEUDOURIDINE SYNTHASE D"/>
    <property type="match status" value="1"/>
</dbReference>
<sequence>MLEDRVLFIDGEAIVIDKPAGLAVDRPRDGSPSAESMLEDLTFGFQRLPQIVHRIDRDTSGCLLLSRNPKAHKRFHQAFEAGEVTKRYFAILDGVPEEDSGTVDLALSKTSSAANGWRMRGDPKGKAARTRWKVLERQAHRALVSFYPETGRTHQIRVHAAEGMGIPIMGDPVYGAGGPAMMLHAVSLVMPRAGKNDVIAEAPWPERFAEAGFDRG</sequence>
<dbReference type="PANTHER" id="PTHR21600">
    <property type="entry name" value="MITOCHONDRIAL RNA PSEUDOURIDINE SYNTHASE"/>
    <property type="match status" value="1"/>
</dbReference>
<dbReference type="InterPro" id="IPR006145">
    <property type="entry name" value="PsdUridine_synth_RsuA/RluA"/>
</dbReference>
<dbReference type="SUPFAM" id="SSF55120">
    <property type="entry name" value="Pseudouridine synthase"/>
    <property type="match status" value="1"/>
</dbReference>
<proteinExistence type="inferred from homology"/>
<name>A0A4R6FJL4_9SPHN</name>
<evidence type="ECO:0000256" key="2">
    <source>
        <dbReference type="ARBA" id="ARBA00023235"/>
    </source>
</evidence>
<dbReference type="InterPro" id="IPR050188">
    <property type="entry name" value="RluA_PseudoU_synthase"/>
</dbReference>
<keyword evidence="5" id="KW-1185">Reference proteome</keyword>
<evidence type="ECO:0000259" key="3">
    <source>
        <dbReference type="Pfam" id="PF00849"/>
    </source>
</evidence>
<dbReference type="RefSeq" id="WP_133496213.1">
    <property type="nucleotide sequence ID" value="NZ_BMLU01000009.1"/>
</dbReference>
<dbReference type="EMBL" id="SNWD01000009">
    <property type="protein sequence ID" value="TDN80745.1"/>
    <property type="molecule type" value="Genomic_DNA"/>
</dbReference>
<dbReference type="InterPro" id="IPR006224">
    <property type="entry name" value="PsdUridine_synth_RluA-like_CS"/>
</dbReference>
<evidence type="ECO:0000256" key="1">
    <source>
        <dbReference type="ARBA" id="ARBA00010876"/>
    </source>
</evidence>